<protein>
    <submittedName>
        <fullName evidence="1">DNA primase subunit</fullName>
    </submittedName>
</protein>
<dbReference type="GeneID" id="65107850"/>
<evidence type="ECO:0000313" key="2">
    <source>
        <dbReference type="Proteomes" id="UP000225351"/>
    </source>
</evidence>
<dbReference type="EMBL" id="KY945241">
    <property type="protein sequence ID" value="ARW56992.1"/>
    <property type="molecule type" value="Genomic_RNA"/>
</dbReference>
<dbReference type="Proteomes" id="UP000225351">
    <property type="component" value="Segment"/>
</dbReference>
<evidence type="ECO:0000313" key="1">
    <source>
        <dbReference type="EMBL" id="ARW56992.1"/>
    </source>
</evidence>
<dbReference type="HAMAP" id="MF_04157">
    <property type="entry name" value="PRIMASE_T4"/>
    <property type="match status" value="1"/>
</dbReference>
<dbReference type="KEGG" id="vg:65107850"/>
<proteinExistence type="inferred from homology"/>
<sequence length="328" mass="37919">MIDVIYANLVSSRLEKFKQVRNGVYTFRCPYCGDSEKYKNKTRGYFFAKKSGLVFKCHNCGVGRSFANFLKDNANDLHDEYVMERYKAGLTGKGRNVAAPKFEFDKPEFVKSQTDLPKVSELNNSHPAKGYLLGRGIPEEYFSEFYYAEKFCEWVNKQKPTFKNVKKDHPRIIIPFIDTDGKWFGFQGRSLTPNDTLRYITVMLDEDRPKVYGLNRIKPESTVYIVEGPFDSLFVHNGVAMCGADVDISSFNWNHVYIFDNEPRNKQICDRISNAIDRGDKVVIWPINLIEKDLNDMVLAGHDVRLLVESSTYQGLEAKVKFTEWKRV</sequence>
<dbReference type="RefSeq" id="YP_010090378.1">
    <property type="nucleotide sequence ID" value="NC_055719.1"/>
</dbReference>
<accession>A0A1Z1LWE9</accession>
<dbReference type="SUPFAM" id="SSF56731">
    <property type="entry name" value="DNA primase core"/>
    <property type="match status" value="1"/>
</dbReference>
<organism evidence="1 2">
    <name type="scientific">Synechococcus phage S-H35</name>
    <dbReference type="NCBI Taxonomy" id="1983572"/>
    <lineage>
        <taxon>Viruses</taxon>
        <taxon>Duplodnaviria</taxon>
        <taxon>Heunggongvirae</taxon>
        <taxon>Uroviricota</taxon>
        <taxon>Caudoviricetes</taxon>
        <taxon>Pantevenvirales</taxon>
        <taxon>Kyanoviridae</taxon>
        <taxon>Shandvirus</taxon>
        <taxon>Shandvirus sh35</taxon>
    </lineage>
</organism>
<keyword evidence="2" id="KW-1185">Reference proteome</keyword>
<reference evidence="1 2" key="1">
    <citation type="submission" date="2017-04" db="EMBL/GenBank/DDBJ databases">
        <title>Isolation and Genetic Analysis of a Novel Cyanophage S-H35 from the Bohai Sea.</title>
        <authorList>
            <person name="Xu X."/>
        </authorList>
    </citation>
    <scope>NUCLEOTIDE SEQUENCE [LARGE SCALE GENOMIC DNA]</scope>
</reference>
<name>A0A1Z1LWE9_9CAUD</name>
<dbReference type="InterPro" id="IPR046392">
    <property type="entry name" value="PRIMASE_T4"/>
</dbReference>